<dbReference type="Gene3D" id="1.25.40.20">
    <property type="entry name" value="Ankyrin repeat-containing domain"/>
    <property type="match status" value="2"/>
</dbReference>
<dbReference type="PANTHER" id="PTHR24171">
    <property type="entry name" value="ANKYRIN REPEAT DOMAIN-CONTAINING PROTEIN 39-RELATED"/>
    <property type="match status" value="1"/>
</dbReference>
<dbReference type="PROSITE" id="PS50297">
    <property type="entry name" value="ANK_REP_REGION"/>
    <property type="match status" value="2"/>
</dbReference>
<keyword evidence="5" id="KW-1185">Reference proteome</keyword>
<dbReference type="Proteomes" id="UP001516400">
    <property type="component" value="Unassembled WGS sequence"/>
</dbReference>
<dbReference type="SMART" id="SM00248">
    <property type="entry name" value="ANK"/>
    <property type="match status" value="2"/>
</dbReference>
<proteinExistence type="predicted"/>
<dbReference type="PRINTS" id="PR01415">
    <property type="entry name" value="ANKYRIN"/>
</dbReference>
<sequence>MSHSDSEVRDEPRERRKLRGASFIKAKLRCNIPSNHLRSRTLKHQLKPILLEFRLLACVNTNNVDEVQRLLALGVSANTTDVQKRSALHIAVTRGYKEIVRLLLQYDPNKRDMIQNTPLHLAACSHNFAIISLLIDAGADVNSLDMHGRHPLQLAKSKLQILQKSWMHGHIEMIKLKSEVKEVINLMISVKMRKKGVYQI</sequence>
<organism evidence="4 5">
    <name type="scientific">Cryptolaemus montrouzieri</name>
    <dbReference type="NCBI Taxonomy" id="559131"/>
    <lineage>
        <taxon>Eukaryota</taxon>
        <taxon>Metazoa</taxon>
        <taxon>Ecdysozoa</taxon>
        <taxon>Arthropoda</taxon>
        <taxon>Hexapoda</taxon>
        <taxon>Insecta</taxon>
        <taxon>Pterygota</taxon>
        <taxon>Neoptera</taxon>
        <taxon>Endopterygota</taxon>
        <taxon>Coleoptera</taxon>
        <taxon>Polyphaga</taxon>
        <taxon>Cucujiformia</taxon>
        <taxon>Coccinelloidea</taxon>
        <taxon>Coccinellidae</taxon>
        <taxon>Scymninae</taxon>
        <taxon>Scymnini</taxon>
        <taxon>Cryptolaemus</taxon>
    </lineage>
</organism>
<comment type="caution">
    <text evidence="4">The sequence shown here is derived from an EMBL/GenBank/DDBJ whole genome shotgun (WGS) entry which is preliminary data.</text>
</comment>
<keyword evidence="1" id="KW-0677">Repeat</keyword>
<evidence type="ECO:0000313" key="5">
    <source>
        <dbReference type="Proteomes" id="UP001516400"/>
    </source>
</evidence>
<dbReference type="AlphaFoldDB" id="A0ABD2P0D6"/>
<feature type="repeat" description="ANK" evidence="3">
    <location>
        <begin position="114"/>
        <end position="146"/>
    </location>
</feature>
<dbReference type="PROSITE" id="PS50088">
    <property type="entry name" value="ANK_REPEAT"/>
    <property type="match status" value="2"/>
</dbReference>
<evidence type="ECO:0000256" key="1">
    <source>
        <dbReference type="ARBA" id="ARBA00022737"/>
    </source>
</evidence>
<keyword evidence="2 3" id="KW-0040">ANK repeat</keyword>
<dbReference type="Pfam" id="PF12796">
    <property type="entry name" value="Ank_2"/>
    <property type="match status" value="1"/>
</dbReference>
<evidence type="ECO:0000256" key="2">
    <source>
        <dbReference type="ARBA" id="ARBA00023043"/>
    </source>
</evidence>
<name>A0ABD2P0D6_9CUCU</name>
<reference evidence="4 5" key="1">
    <citation type="journal article" date="2021" name="BMC Biol.">
        <title>Horizontally acquired antibacterial genes associated with adaptive radiation of ladybird beetles.</title>
        <authorList>
            <person name="Li H.S."/>
            <person name="Tang X.F."/>
            <person name="Huang Y.H."/>
            <person name="Xu Z.Y."/>
            <person name="Chen M.L."/>
            <person name="Du X.Y."/>
            <person name="Qiu B.Y."/>
            <person name="Chen P.T."/>
            <person name="Zhang W."/>
            <person name="Slipinski A."/>
            <person name="Escalona H.E."/>
            <person name="Waterhouse R.M."/>
            <person name="Zwick A."/>
            <person name="Pang H."/>
        </authorList>
    </citation>
    <scope>NUCLEOTIDE SEQUENCE [LARGE SCALE GENOMIC DNA]</scope>
    <source>
        <strain evidence="4">SYSU2018</strain>
    </source>
</reference>
<dbReference type="InterPro" id="IPR036770">
    <property type="entry name" value="Ankyrin_rpt-contain_sf"/>
</dbReference>
<dbReference type="EMBL" id="JABFTP020000165">
    <property type="protein sequence ID" value="KAL3284428.1"/>
    <property type="molecule type" value="Genomic_DNA"/>
</dbReference>
<protein>
    <submittedName>
        <fullName evidence="4">Uncharacterized protein</fullName>
    </submittedName>
</protein>
<dbReference type="InterPro" id="IPR002110">
    <property type="entry name" value="Ankyrin_rpt"/>
</dbReference>
<gene>
    <name evidence="4" type="ORF">HHI36_018587</name>
</gene>
<evidence type="ECO:0000313" key="4">
    <source>
        <dbReference type="EMBL" id="KAL3284428.1"/>
    </source>
</evidence>
<dbReference type="SUPFAM" id="SSF48403">
    <property type="entry name" value="Ankyrin repeat"/>
    <property type="match status" value="1"/>
</dbReference>
<feature type="repeat" description="ANK" evidence="3">
    <location>
        <begin position="83"/>
        <end position="109"/>
    </location>
</feature>
<evidence type="ECO:0000256" key="3">
    <source>
        <dbReference type="PROSITE-ProRule" id="PRU00023"/>
    </source>
</evidence>
<accession>A0ABD2P0D6</accession>